<sequence>MHKFLTSIGLLLAFGEAEAHSHPGIDSLTHSLEHLATNYPAGMPYFSGLGLTLIVAVALVIRYKRRPQ</sequence>
<reference evidence="3" key="3">
    <citation type="submission" date="2011-05" db="EMBL/GenBank/DDBJ databases">
        <title>Complete sequence of Methylomonas methanica MC09.</title>
        <authorList>
            <consortium name="US DOE Joint Genome Institute"/>
            <person name="Lucas S."/>
            <person name="Han J."/>
            <person name="Lapidus A."/>
            <person name="Cheng J.-F."/>
            <person name="Goodwin L."/>
            <person name="Pitluck S."/>
            <person name="Peters L."/>
            <person name="Mikhailova N."/>
            <person name="Teshima H."/>
            <person name="Han C."/>
            <person name="Tapia R."/>
            <person name="Land M."/>
            <person name="Hauser L."/>
            <person name="Kyrpides N."/>
            <person name="Ivanova N."/>
            <person name="Pagani I."/>
            <person name="Stein L."/>
            <person name="Woyke T."/>
        </authorList>
    </citation>
    <scope>NUCLEOTIDE SEQUENCE [LARGE SCALE GENOMIC DNA]</scope>
    <source>
        <strain evidence="3">MC09</strain>
    </source>
</reference>
<gene>
    <name evidence="2" type="ordered locus">Metme_1777</name>
</gene>
<dbReference type="Proteomes" id="UP000008888">
    <property type="component" value="Chromosome"/>
</dbReference>
<proteinExistence type="predicted"/>
<dbReference type="AlphaFoldDB" id="G0A2L5"/>
<feature type="transmembrane region" description="Helical" evidence="1">
    <location>
        <begin position="43"/>
        <end position="63"/>
    </location>
</feature>
<reference evidence="2 3" key="1">
    <citation type="journal article" date="2011" name="J. Bacteriol.">
        <title>Complete Genome Sequence of the Aerobic Marine Methanotroph Methylomonas methanica MC09.</title>
        <authorList>
            <person name="Boden R."/>
            <person name="Cunliffe M."/>
            <person name="Scanlan J."/>
            <person name="Moussard H."/>
            <person name="Kits K.D."/>
            <person name="Klotz M.G."/>
            <person name="Jetten M.S."/>
            <person name="Vuilleumier S."/>
            <person name="Han J."/>
            <person name="Peters L."/>
            <person name="Mikhailova N."/>
            <person name="Teshima H."/>
            <person name="Tapia R."/>
            <person name="Kyrpides N."/>
            <person name="Ivanova N."/>
            <person name="Pagani I."/>
            <person name="Cheng J.F."/>
            <person name="Goodwin L."/>
            <person name="Han C."/>
            <person name="Hauser L."/>
            <person name="Land M.L."/>
            <person name="Lapidus A."/>
            <person name="Lucas S."/>
            <person name="Pitluck S."/>
            <person name="Woyke T."/>
            <person name="Stein L."/>
            <person name="Murrell J.C."/>
        </authorList>
    </citation>
    <scope>NUCLEOTIDE SEQUENCE [LARGE SCALE GENOMIC DNA]</scope>
    <source>
        <strain evidence="2 3">MC09</strain>
    </source>
</reference>
<dbReference type="KEGG" id="mmt:Metme_1777"/>
<keyword evidence="1" id="KW-1133">Transmembrane helix</keyword>
<protein>
    <submittedName>
        <fullName evidence="2">Uncharacterized protein</fullName>
    </submittedName>
</protein>
<name>G0A2L5_METMM</name>
<dbReference type="HOGENOM" id="CLU_2789148_0_0_6"/>
<dbReference type="EMBL" id="CP002738">
    <property type="protein sequence ID" value="AEG00195.1"/>
    <property type="molecule type" value="Genomic_DNA"/>
</dbReference>
<organism evidence="2 3">
    <name type="scientific">Methylomonas methanica (strain DSM 25384 / MC09)</name>
    <dbReference type="NCBI Taxonomy" id="857087"/>
    <lineage>
        <taxon>Bacteria</taxon>
        <taxon>Pseudomonadati</taxon>
        <taxon>Pseudomonadota</taxon>
        <taxon>Gammaproteobacteria</taxon>
        <taxon>Methylococcales</taxon>
        <taxon>Methylococcaceae</taxon>
        <taxon>Methylomonas</taxon>
    </lineage>
</organism>
<keyword evidence="1" id="KW-0812">Transmembrane</keyword>
<dbReference type="OrthoDB" id="5574162at2"/>
<keyword evidence="1" id="KW-0472">Membrane</keyword>
<dbReference type="STRING" id="857087.Metme_1777"/>
<evidence type="ECO:0000313" key="3">
    <source>
        <dbReference type="Proteomes" id="UP000008888"/>
    </source>
</evidence>
<evidence type="ECO:0000256" key="1">
    <source>
        <dbReference type="SAM" id="Phobius"/>
    </source>
</evidence>
<accession>G0A2L5</accession>
<dbReference type="RefSeq" id="WP_013818448.1">
    <property type="nucleotide sequence ID" value="NC_015572.1"/>
</dbReference>
<keyword evidence="3" id="KW-1185">Reference proteome</keyword>
<evidence type="ECO:0000313" key="2">
    <source>
        <dbReference type="EMBL" id="AEG00195.1"/>
    </source>
</evidence>
<reference key="2">
    <citation type="submission" date="2011-05" db="EMBL/GenBank/DDBJ databases">
        <title>Complete genome sequence of the aerobic marine methanotroph Methylomonas methanica MC09.</title>
        <authorList>
            <person name="Boden R."/>
            <person name="Cunliffe M."/>
            <person name="Scanlan J."/>
            <person name="Moussard H."/>
            <person name="Kits K.D."/>
            <person name="Klotz M."/>
            <person name="Jetten M."/>
            <person name="Vuilleumier S."/>
            <person name="Han J."/>
            <person name="Peters L."/>
            <person name="Mikhailova N."/>
            <person name="Teshima H."/>
            <person name="Tapia R."/>
            <person name="Kyrpides N."/>
            <person name="Ivanova N."/>
            <person name="Pagani I."/>
            <person name="Cheng J.-F."/>
            <person name="Goodwin L."/>
            <person name="Han C."/>
            <person name="Hauser L."/>
            <person name="Land M."/>
            <person name="Lapidus A."/>
            <person name="Lucas S."/>
            <person name="Pitluck S."/>
            <person name="Woyke T."/>
            <person name="Stein L.Y."/>
            <person name="Murrell C."/>
        </authorList>
    </citation>
    <scope>NUCLEOTIDE SEQUENCE</scope>
    <source>
        <strain>MC09</strain>
    </source>
</reference>